<dbReference type="Proteomes" id="UP000647416">
    <property type="component" value="Unassembled WGS sequence"/>
</dbReference>
<comment type="caution">
    <text evidence="6">The sequence shown here is derived from an EMBL/GenBank/DDBJ whole genome shotgun (WGS) entry which is preliminary data.</text>
</comment>
<dbReference type="AlphaFoldDB" id="A0A926IU81"/>
<proteinExistence type="predicted"/>
<name>A0A926IU81_9FIRM</name>
<evidence type="ECO:0000256" key="3">
    <source>
        <dbReference type="ARBA" id="ARBA00022679"/>
    </source>
</evidence>
<evidence type="ECO:0000313" key="7">
    <source>
        <dbReference type="Proteomes" id="UP000647416"/>
    </source>
</evidence>
<keyword evidence="3" id="KW-0808">Transferase</keyword>
<keyword evidence="4" id="KW-0315">Glutamine amidotransferase</keyword>
<protein>
    <recommendedName>
        <fullName evidence="2">glutamine--fructose-6-phosphate transaminase (isomerizing)</fullName>
        <ecNumber evidence="2">2.6.1.16</ecNumber>
    </recommendedName>
</protein>
<dbReference type="GO" id="GO:0004360">
    <property type="term" value="F:glutamine-fructose-6-phosphate transaminase (isomerizing) activity"/>
    <property type="evidence" value="ECO:0007669"/>
    <property type="project" value="UniProtKB-EC"/>
</dbReference>
<dbReference type="CDD" id="cd00352">
    <property type="entry name" value="Gn_AT_II"/>
    <property type="match status" value="1"/>
</dbReference>
<dbReference type="RefSeq" id="WP_262431985.1">
    <property type="nucleotide sequence ID" value="NZ_JACRTE010000006.1"/>
</dbReference>
<dbReference type="EC" id="2.6.1.16" evidence="2"/>
<dbReference type="InterPro" id="IPR029055">
    <property type="entry name" value="Ntn_hydrolases_N"/>
</dbReference>
<dbReference type="InterPro" id="IPR017932">
    <property type="entry name" value="GATase_2_dom"/>
</dbReference>
<evidence type="ECO:0000259" key="5">
    <source>
        <dbReference type="PROSITE" id="PS51278"/>
    </source>
</evidence>
<sequence length="298" mass="34029">MCCLFGYYRYGSKIEKISVLTNLLAENAAVRGTDAAGIAYNDNGKLVIHKEAKSASYIDFKHPDNAVCVTGHTRHATQGDKKKNYNNHPFSGSCRNIKFALSHNGVIVNDDELKSQYNLPKTRIETDSYIAVQLLEKKRNLNIDSVKFMSESLKGSFAFSILDSSNTLWLVRGDSPLSVVHLPEYKLYVYASTDEILYKSLVDTKLFDEIKKGRFEEIMIESGDIVRIKPNGKIFKDKFKYSDYSCYQWWDYEISDNDYVENLKTAAAYQGYPPDMVDDLMSNGFSPEEIEDYIYCVE</sequence>
<evidence type="ECO:0000313" key="6">
    <source>
        <dbReference type="EMBL" id="MBC8596518.1"/>
    </source>
</evidence>
<dbReference type="EMBL" id="JACRTE010000006">
    <property type="protein sequence ID" value="MBC8596518.1"/>
    <property type="molecule type" value="Genomic_DNA"/>
</dbReference>
<dbReference type="PROSITE" id="PS51278">
    <property type="entry name" value="GATASE_TYPE_2"/>
    <property type="match status" value="1"/>
</dbReference>
<reference evidence="6" key="1">
    <citation type="submission" date="2020-08" db="EMBL/GenBank/DDBJ databases">
        <title>Genome public.</title>
        <authorList>
            <person name="Liu C."/>
            <person name="Sun Q."/>
        </authorList>
    </citation>
    <scope>NUCLEOTIDE SEQUENCE</scope>
    <source>
        <strain evidence="6">NSJ-50</strain>
    </source>
</reference>
<comment type="catalytic activity">
    <reaction evidence="1">
        <text>D-fructose 6-phosphate + L-glutamine = D-glucosamine 6-phosphate + L-glutamate</text>
        <dbReference type="Rhea" id="RHEA:13237"/>
        <dbReference type="ChEBI" id="CHEBI:29985"/>
        <dbReference type="ChEBI" id="CHEBI:58359"/>
        <dbReference type="ChEBI" id="CHEBI:58725"/>
        <dbReference type="ChEBI" id="CHEBI:61527"/>
        <dbReference type="EC" id="2.6.1.16"/>
    </reaction>
</comment>
<gene>
    <name evidence="6" type="ORF">H8706_06505</name>
</gene>
<accession>A0A926IU81</accession>
<evidence type="ECO:0000256" key="4">
    <source>
        <dbReference type="ARBA" id="ARBA00022962"/>
    </source>
</evidence>
<dbReference type="PANTHER" id="PTHR10937">
    <property type="entry name" value="GLUCOSAMINE--FRUCTOSE-6-PHOSPHATE AMINOTRANSFERASE, ISOMERIZING"/>
    <property type="match status" value="1"/>
</dbReference>
<evidence type="ECO:0000256" key="1">
    <source>
        <dbReference type="ARBA" id="ARBA00001031"/>
    </source>
</evidence>
<feature type="domain" description="Glutamine amidotransferase type-2" evidence="5">
    <location>
        <begin position="2"/>
        <end position="231"/>
    </location>
</feature>
<organism evidence="6 7">
    <name type="scientific">Qingrenia yutianensis</name>
    <dbReference type="NCBI Taxonomy" id="2763676"/>
    <lineage>
        <taxon>Bacteria</taxon>
        <taxon>Bacillati</taxon>
        <taxon>Bacillota</taxon>
        <taxon>Clostridia</taxon>
        <taxon>Eubacteriales</taxon>
        <taxon>Oscillospiraceae</taxon>
        <taxon>Qingrenia</taxon>
    </lineage>
</organism>
<keyword evidence="7" id="KW-1185">Reference proteome</keyword>
<dbReference type="Pfam" id="PF13522">
    <property type="entry name" value="GATase_6"/>
    <property type="match status" value="1"/>
</dbReference>
<dbReference type="Gene3D" id="3.60.20.10">
    <property type="entry name" value="Glutamine Phosphoribosylpyrophosphate, subunit 1, domain 1"/>
    <property type="match status" value="1"/>
</dbReference>
<evidence type="ECO:0000256" key="2">
    <source>
        <dbReference type="ARBA" id="ARBA00012916"/>
    </source>
</evidence>
<dbReference type="SUPFAM" id="SSF56235">
    <property type="entry name" value="N-terminal nucleophile aminohydrolases (Ntn hydrolases)"/>
    <property type="match status" value="1"/>
</dbReference>